<keyword evidence="3" id="KW-1185">Reference proteome</keyword>
<name>A0ABW5WRV2_9STAP</name>
<feature type="domain" description="N-acetyltransferase" evidence="1">
    <location>
        <begin position="1"/>
        <end position="150"/>
    </location>
</feature>
<sequence>MLRKMEKNEFEVFHQLLEDNFPKSERRLKHVQKRLLDLDSYNVFVETDGDDIVGFFAEWSSEAFRFVEHLAVNQKYRGSGTGSRLLKEYHDLSDVPVILEVEPPEDDIQQRRVKFYERNGYHLTPFGYMQPTLYEGETPIPLVLMSYPDRMTEAEFNTFKTWSHTTIYHPDNK</sequence>
<dbReference type="EMBL" id="JBHUOQ010000001">
    <property type="protein sequence ID" value="MFD2829087.1"/>
    <property type="molecule type" value="Genomic_DNA"/>
</dbReference>
<dbReference type="Pfam" id="PF13508">
    <property type="entry name" value="Acetyltransf_7"/>
    <property type="match status" value="1"/>
</dbReference>
<dbReference type="InterPro" id="IPR000182">
    <property type="entry name" value="GNAT_dom"/>
</dbReference>
<dbReference type="Proteomes" id="UP001597519">
    <property type="component" value="Unassembled WGS sequence"/>
</dbReference>
<protein>
    <submittedName>
        <fullName evidence="2">GNAT family N-acetyltransferase</fullName>
    </submittedName>
</protein>
<reference evidence="3" key="1">
    <citation type="journal article" date="2019" name="Int. J. Syst. Evol. Microbiol.">
        <title>The Global Catalogue of Microorganisms (GCM) 10K type strain sequencing project: providing services to taxonomists for standard genome sequencing and annotation.</title>
        <authorList>
            <consortium name="The Broad Institute Genomics Platform"/>
            <consortium name="The Broad Institute Genome Sequencing Center for Infectious Disease"/>
            <person name="Wu L."/>
            <person name="Ma J."/>
        </authorList>
    </citation>
    <scope>NUCLEOTIDE SEQUENCE [LARGE SCALE GENOMIC DNA]</scope>
    <source>
        <strain evidence="3">KCTC 33575</strain>
    </source>
</reference>
<dbReference type="RefSeq" id="WP_377770776.1">
    <property type="nucleotide sequence ID" value="NZ_JBHUOQ010000001.1"/>
</dbReference>
<proteinExistence type="predicted"/>
<dbReference type="SUPFAM" id="SSF55729">
    <property type="entry name" value="Acyl-CoA N-acyltransferases (Nat)"/>
    <property type="match status" value="1"/>
</dbReference>
<evidence type="ECO:0000313" key="2">
    <source>
        <dbReference type="EMBL" id="MFD2829087.1"/>
    </source>
</evidence>
<evidence type="ECO:0000259" key="1">
    <source>
        <dbReference type="PROSITE" id="PS51186"/>
    </source>
</evidence>
<organism evidence="2 3">
    <name type="scientific">Corticicoccus populi</name>
    <dbReference type="NCBI Taxonomy" id="1812821"/>
    <lineage>
        <taxon>Bacteria</taxon>
        <taxon>Bacillati</taxon>
        <taxon>Bacillota</taxon>
        <taxon>Bacilli</taxon>
        <taxon>Bacillales</taxon>
        <taxon>Staphylococcaceae</taxon>
        <taxon>Corticicoccus</taxon>
    </lineage>
</organism>
<dbReference type="CDD" id="cd04301">
    <property type="entry name" value="NAT_SF"/>
    <property type="match status" value="1"/>
</dbReference>
<comment type="caution">
    <text evidence="2">The sequence shown here is derived from an EMBL/GenBank/DDBJ whole genome shotgun (WGS) entry which is preliminary data.</text>
</comment>
<dbReference type="Gene3D" id="3.40.630.30">
    <property type="match status" value="1"/>
</dbReference>
<dbReference type="PROSITE" id="PS51186">
    <property type="entry name" value="GNAT"/>
    <property type="match status" value="1"/>
</dbReference>
<accession>A0ABW5WRV2</accession>
<dbReference type="InterPro" id="IPR016181">
    <property type="entry name" value="Acyl_CoA_acyltransferase"/>
</dbReference>
<evidence type="ECO:0000313" key="3">
    <source>
        <dbReference type="Proteomes" id="UP001597519"/>
    </source>
</evidence>
<gene>
    <name evidence="2" type="ORF">ACFSX4_01320</name>
</gene>